<dbReference type="GO" id="GO:0000155">
    <property type="term" value="F:phosphorelay sensor kinase activity"/>
    <property type="evidence" value="ECO:0007669"/>
    <property type="project" value="InterPro"/>
</dbReference>
<dbReference type="Gene3D" id="1.10.287.130">
    <property type="match status" value="1"/>
</dbReference>
<dbReference type="Proteomes" id="UP000321224">
    <property type="component" value="Unassembled WGS sequence"/>
</dbReference>
<dbReference type="EMBL" id="BJVY01000014">
    <property type="protein sequence ID" value="GEL71235.1"/>
    <property type="molecule type" value="Genomic_DNA"/>
</dbReference>
<evidence type="ECO:0000259" key="3">
    <source>
        <dbReference type="SMART" id="SM00388"/>
    </source>
</evidence>
<organism evidence="4 5">
    <name type="scientific">Myxococcus virescens</name>
    <dbReference type="NCBI Taxonomy" id="83456"/>
    <lineage>
        <taxon>Bacteria</taxon>
        <taxon>Pseudomonadati</taxon>
        <taxon>Myxococcota</taxon>
        <taxon>Myxococcia</taxon>
        <taxon>Myxococcales</taxon>
        <taxon>Cystobacterineae</taxon>
        <taxon>Myxococcaceae</taxon>
        <taxon>Myxococcus</taxon>
    </lineage>
</organism>
<comment type="catalytic activity">
    <reaction evidence="1">
        <text>ATP + protein L-histidine = ADP + protein N-phospho-L-histidine.</text>
        <dbReference type="EC" id="2.7.13.3"/>
    </reaction>
</comment>
<dbReference type="CDD" id="cd00082">
    <property type="entry name" value="HisKA"/>
    <property type="match status" value="1"/>
</dbReference>
<proteinExistence type="predicted"/>
<dbReference type="SUPFAM" id="SSF47384">
    <property type="entry name" value="Homodimeric domain of signal transducing histidine kinase"/>
    <property type="match status" value="1"/>
</dbReference>
<feature type="domain" description="Signal transduction histidine kinase dimerisation/phosphoacceptor" evidence="3">
    <location>
        <begin position="144"/>
        <end position="206"/>
    </location>
</feature>
<evidence type="ECO:0000313" key="5">
    <source>
        <dbReference type="Proteomes" id="UP000321224"/>
    </source>
</evidence>
<accession>A0A511HCM9</accession>
<dbReference type="Pfam" id="PF00512">
    <property type="entry name" value="HisKA"/>
    <property type="match status" value="1"/>
</dbReference>
<evidence type="ECO:0000256" key="1">
    <source>
        <dbReference type="ARBA" id="ARBA00000085"/>
    </source>
</evidence>
<name>A0A511HCM9_9BACT</name>
<reference evidence="4 5" key="1">
    <citation type="submission" date="2019-07" db="EMBL/GenBank/DDBJ databases">
        <title>Whole genome shotgun sequence of Myxococcus virescens NBRC 100334.</title>
        <authorList>
            <person name="Hosoyama A."/>
            <person name="Uohara A."/>
            <person name="Ohji S."/>
            <person name="Ichikawa N."/>
        </authorList>
    </citation>
    <scope>NUCLEOTIDE SEQUENCE [LARGE SCALE GENOMIC DNA]</scope>
    <source>
        <strain evidence="4 5">NBRC 100334</strain>
    </source>
</reference>
<sequence length="338" mass="36816">MLAGAWTGWRIGNASDAGVEQALAEVAERAFRCGARAGLESLVREAQRMTGASGAAFYDGRVCVAATGVVTATRARGRMRRRPALVVWPERPTGRDARVLARMSAFGTVLLAAHARESDAAARHVQLLKTQRRLERRVVNQEHRRSRASHDLRTPLMVIKGYVDMMLKGTAGGLTAPIQRYLERLRRSADDQSAIIERRLAKVQDEGVEDLRPLLRTAFIPAARGQRIVDTTMTLPDRPVAIPGARDDVELLVRALARAVAASGAPTAVRVEAAGDAGVWQLRVNIRGGKALPEKTVMLLRHLTQRLRGGLSLPEETGNGWVVHLPVDDTVPVAPRES</sequence>
<comment type="caution">
    <text evidence="4">The sequence shown here is derived from an EMBL/GenBank/DDBJ whole genome shotgun (WGS) entry which is preliminary data.</text>
</comment>
<evidence type="ECO:0000313" key="4">
    <source>
        <dbReference type="EMBL" id="GEL71235.1"/>
    </source>
</evidence>
<protein>
    <recommendedName>
        <fullName evidence="2">histidine kinase</fullName>
        <ecNumber evidence="2">2.7.13.3</ecNumber>
    </recommendedName>
</protein>
<dbReference type="InterPro" id="IPR036097">
    <property type="entry name" value="HisK_dim/P_sf"/>
</dbReference>
<evidence type="ECO:0000256" key="2">
    <source>
        <dbReference type="ARBA" id="ARBA00012438"/>
    </source>
</evidence>
<dbReference type="SMART" id="SM00388">
    <property type="entry name" value="HisKA"/>
    <property type="match status" value="1"/>
</dbReference>
<dbReference type="EC" id="2.7.13.3" evidence="2"/>
<dbReference type="AlphaFoldDB" id="A0A511HCM9"/>
<dbReference type="InterPro" id="IPR003661">
    <property type="entry name" value="HisK_dim/P_dom"/>
</dbReference>
<gene>
    <name evidence="4" type="ORF">MVI01_30190</name>
</gene>